<name>A0A212ENY4_DANPL</name>
<keyword evidence="1" id="KW-0472">Membrane</keyword>
<dbReference type="EMBL" id="AGBW02013565">
    <property type="protein sequence ID" value="OWR43212.1"/>
    <property type="molecule type" value="Genomic_DNA"/>
</dbReference>
<evidence type="ECO:0000313" key="3">
    <source>
        <dbReference type="Proteomes" id="UP000007151"/>
    </source>
</evidence>
<keyword evidence="3" id="KW-1185">Reference proteome</keyword>
<proteinExistence type="predicted"/>
<keyword evidence="1" id="KW-0812">Transmembrane</keyword>
<dbReference type="eggNOG" id="ENOG502TCQE">
    <property type="taxonomic scope" value="Eukaryota"/>
</dbReference>
<keyword evidence="1" id="KW-1133">Transmembrane helix</keyword>
<sequence>MSFHLVTKKRVLVIFLIFVFIISLVYLNLNYIQQNYENARWSSERCFNELTSIKYQLNVVTEYKNRIDKLLTETQKKYETDKEHFQDIIENCVAMKQQSVLCQSQFEDLQSECKKTKEAYDTLKKESGNIKPGR</sequence>
<evidence type="ECO:0000256" key="1">
    <source>
        <dbReference type="SAM" id="Phobius"/>
    </source>
</evidence>
<dbReference type="Proteomes" id="UP000007151">
    <property type="component" value="Unassembled WGS sequence"/>
</dbReference>
<dbReference type="AlphaFoldDB" id="A0A212ENY4"/>
<comment type="caution">
    <text evidence="2">The sequence shown here is derived from an EMBL/GenBank/DDBJ whole genome shotgun (WGS) entry which is preliminary data.</text>
</comment>
<organism evidence="2 3">
    <name type="scientific">Danaus plexippus plexippus</name>
    <dbReference type="NCBI Taxonomy" id="278856"/>
    <lineage>
        <taxon>Eukaryota</taxon>
        <taxon>Metazoa</taxon>
        <taxon>Ecdysozoa</taxon>
        <taxon>Arthropoda</taxon>
        <taxon>Hexapoda</taxon>
        <taxon>Insecta</taxon>
        <taxon>Pterygota</taxon>
        <taxon>Neoptera</taxon>
        <taxon>Endopterygota</taxon>
        <taxon>Lepidoptera</taxon>
        <taxon>Glossata</taxon>
        <taxon>Ditrysia</taxon>
        <taxon>Papilionoidea</taxon>
        <taxon>Nymphalidae</taxon>
        <taxon>Danainae</taxon>
        <taxon>Danaini</taxon>
        <taxon>Danaina</taxon>
        <taxon>Danaus</taxon>
        <taxon>Danaus</taxon>
    </lineage>
</organism>
<accession>A0A212ENY4</accession>
<evidence type="ECO:0000313" key="2">
    <source>
        <dbReference type="EMBL" id="OWR43212.1"/>
    </source>
</evidence>
<protein>
    <submittedName>
        <fullName evidence="2">Uncharacterized protein</fullName>
    </submittedName>
</protein>
<dbReference type="InParanoid" id="A0A212ENY4"/>
<reference evidence="2 3" key="1">
    <citation type="journal article" date="2011" name="Cell">
        <title>The monarch butterfly genome yields insights into long-distance migration.</title>
        <authorList>
            <person name="Zhan S."/>
            <person name="Merlin C."/>
            <person name="Boore J.L."/>
            <person name="Reppert S.M."/>
        </authorList>
    </citation>
    <scope>NUCLEOTIDE SEQUENCE [LARGE SCALE GENOMIC DNA]</scope>
    <source>
        <strain evidence="2">F-2</strain>
    </source>
</reference>
<dbReference type="KEGG" id="dpl:KGM_203948"/>
<feature type="transmembrane region" description="Helical" evidence="1">
    <location>
        <begin position="12"/>
        <end position="29"/>
    </location>
</feature>
<gene>
    <name evidence="2" type="ORF">KGM_203948</name>
</gene>